<dbReference type="InterPro" id="IPR036188">
    <property type="entry name" value="FAD/NAD-bd_sf"/>
</dbReference>
<dbReference type="InterPro" id="IPR050151">
    <property type="entry name" value="Class-I_Pyr_Nuc-Dis_Oxidored"/>
</dbReference>
<gene>
    <name evidence="6" type="ORF">GALMADRAFT_137239</name>
</gene>
<comment type="similarity">
    <text evidence="1">Belongs to the class-I pyridine nucleotide-disulfide oxidoreductase family.</text>
</comment>
<dbReference type="Gene3D" id="3.50.50.60">
    <property type="entry name" value="FAD/NAD(P)-binding domain"/>
    <property type="match status" value="3"/>
</dbReference>
<dbReference type="PANTHER" id="PTHR22912:SF151">
    <property type="entry name" value="DIHYDROLIPOYL DEHYDROGENASE, MITOCHONDRIAL"/>
    <property type="match status" value="1"/>
</dbReference>
<name>A0A067THM0_GALM3</name>
<dbReference type="SUPFAM" id="SSF55424">
    <property type="entry name" value="FAD/NAD-linked reductases, dimerisation (C-terminal) domain"/>
    <property type="match status" value="1"/>
</dbReference>
<dbReference type="InterPro" id="IPR023753">
    <property type="entry name" value="FAD/NAD-binding_dom"/>
</dbReference>
<dbReference type="GO" id="GO:0005739">
    <property type="term" value="C:mitochondrion"/>
    <property type="evidence" value="ECO:0007669"/>
    <property type="project" value="TreeGrafter"/>
</dbReference>
<dbReference type="AlphaFoldDB" id="A0A067THM0"/>
<proteinExistence type="inferred from homology"/>
<feature type="domain" description="FAD/NAD(P)-binding" evidence="5">
    <location>
        <begin position="179"/>
        <end position="445"/>
    </location>
</feature>
<protein>
    <recommendedName>
        <fullName evidence="5">FAD/NAD(P)-binding domain-containing protein</fullName>
    </recommendedName>
</protein>
<evidence type="ECO:0000313" key="6">
    <source>
        <dbReference type="EMBL" id="KDR79399.1"/>
    </source>
</evidence>
<dbReference type="GO" id="GO:0050660">
    <property type="term" value="F:flavin adenine dinucleotide binding"/>
    <property type="evidence" value="ECO:0007669"/>
    <property type="project" value="TreeGrafter"/>
</dbReference>
<dbReference type="PRINTS" id="PR00368">
    <property type="entry name" value="FADPNR"/>
</dbReference>
<dbReference type="EMBL" id="KL142373">
    <property type="protein sequence ID" value="KDR79399.1"/>
    <property type="molecule type" value="Genomic_DNA"/>
</dbReference>
<evidence type="ECO:0000256" key="3">
    <source>
        <dbReference type="ARBA" id="ARBA00022827"/>
    </source>
</evidence>
<keyword evidence="2" id="KW-0285">Flavoprotein</keyword>
<dbReference type="Proteomes" id="UP000027222">
    <property type="component" value="Unassembled WGS sequence"/>
</dbReference>
<dbReference type="SUPFAM" id="SSF51905">
    <property type="entry name" value="FAD/NAD(P)-binding domain"/>
    <property type="match status" value="1"/>
</dbReference>
<dbReference type="Pfam" id="PF07992">
    <property type="entry name" value="Pyr_redox_2"/>
    <property type="match status" value="1"/>
</dbReference>
<feature type="region of interest" description="Disordered" evidence="4">
    <location>
        <begin position="47"/>
        <end position="69"/>
    </location>
</feature>
<dbReference type="GO" id="GO:0006103">
    <property type="term" value="P:2-oxoglutarate metabolic process"/>
    <property type="evidence" value="ECO:0007669"/>
    <property type="project" value="TreeGrafter"/>
</dbReference>
<sequence>MWLQTFTTGKNERTSRTTYVTLSCALPFQLEACGPTFVFSNGSVVDETREDTQDGEDPRVKPGPPTTKLPVVPGAPLHRCYIVFKLTPNGPKLDDYTALPQARAASLPLLVHRPKTTAAAASPTRWFCHCVHVELERAQLTAPGSTNTRHDETSASGFYTAAGAYSADQEDTYIAGIKASQLGLHGLCNKALGGTSLNVGCIPSKLMLACRGIDAKTNAVVGLTKGIEILFKQNKVDYIKGSASFLSPKRLSISLISDSPDGTSSEVEAKNIIIATGSEVSLFPGCATTIDEKEIMVVIGGDIVGLEMGSLWSRLGAELTIVEYLGAIGCAGIDEEVARSFQRILQKQGIKFKLNTKVLSAEKKDGKVFLEAEAAKGGKSETLEADVVLVAVGRRPYTEGLNIEAAGLELDNKGRVVIDDQFTTSQKHIKCIGDVTFGPMLAHKADFAANSRTKTNLNTEGFVKILTKKGTDRILGVHIIGPNAGEMIAEGVLALEYGASAEDVARICLAHPILSQAFNCVWLISNANLAKGGAGFWNWDKPSNTVANRRARCLGSFRRCCRGGGDHWSGVAFFTFGFSFFPYVQPRTYCYYLYYPLHHNFTDSELHIPIGT</sequence>
<evidence type="ECO:0000313" key="7">
    <source>
        <dbReference type="Proteomes" id="UP000027222"/>
    </source>
</evidence>
<dbReference type="PRINTS" id="PR00411">
    <property type="entry name" value="PNDRDTASEI"/>
</dbReference>
<dbReference type="GO" id="GO:0045252">
    <property type="term" value="C:oxoglutarate dehydrogenase complex"/>
    <property type="evidence" value="ECO:0007669"/>
    <property type="project" value="TreeGrafter"/>
</dbReference>
<reference evidence="7" key="1">
    <citation type="journal article" date="2014" name="Proc. Natl. Acad. Sci. U.S.A.">
        <title>Extensive sampling of basidiomycete genomes demonstrates inadequacy of the white-rot/brown-rot paradigm for wood decay fungi.</title>
        <authorList>
            <person name="Riley R."/>
            <person name="Salamov A.A."/>
            <person name="Brown D.W."/>
            <person name="Nagy L.G."/>
            <person name="Floudas D."/>
            <person name="Held B.W."/>
            <person name="Levasseur A."/>
            <person name="Lombard V."/>
            <person name="Morin E."/>
            <person name="Otillar R."/>
            <person name="Lindquist E.A."/>
            <person name="Sun H."/>
            <person name="LaButti K.M."/>
            <person name="Schmutz J."/>
            <person name="Jabbour D."/>
            <person name="Luo H."/>
            <person name="Baker S.E."/>
            <person name="Pisabarro A.G."/>
            <person name="Walton J.D."/>
            <person name="Blanchette R.A."/>
            <person name="Henrissat B."/>
            <person name="Martin F."/>
            <person name="Cullen D."/>
            <person name="Hibbett D.S."/>
            <person name="Grigoriev I.V."/>
        </authorList>
    </citation>
    <scope>NUCLEOTIDE SEQUENCE [LARGE SCALE GENOMIC DNA]</scope>
    <source>
        <strain evidence="7">CBS 339.88</strain>
    </source>
</reference>
<keyword evidence="3" id="KW-0274">FAD</keyword>
<evidence type="ECO:0000256" key="1">
    <source>
        <dbReference type="ARBA" id="ARBA00007532"/>
    </source>
</evidence>
<organism evidence="6 7">
    <name type="scientific">Galerina marginata (strain CBS 339.88)</name>
    <dbReference type="NCBI Taxonomy" id="685588"/>
    <lineage>
        <taxon>Eukaryota</taxon>
        <taxon>Fungi</taxon>
        <taxon>Dikarya</taxon>
        <taxon>Basidiomycota</taxon>
        <taxon>Agaricomycotina</taxon>
        <taxon>Agaricomycetes</taxon>
        <taxon>Agaricomycetidae</taxon>
        <taxon>Agaricales</taxon>
        <taxon>Agaricineae</taxon>
        <taxon>Strophariaceae</taxon>
        <taxon>Galerina</taxon>
    </lineage>
</organism>
<dbReference type="STRING" id="685588.A0A067THM0"/>
<keyword evidence="7" id="KW-1185">Reference proteome</keyword>
<evidence type="ECO:0000256" key="4">
    <source>
        <dbReference type="SAM" id="MobiDB-lite"/>
    </source>
</evidence>
<evidence type="ECO:0000256" key="2">
    <source>
        <dbReference type="ARBA" id="ARBA00022630"/>
    </source>
</evidence>
<dbReference type="HOGENOM" id="CLU_446203_0_0_1"/>
<dbReference type="PANTHER" id="PTHR22912">
    <property type="entry name" value="DISULFIDE OXIDOREDUCTASE"/>
    <property type="match status" value="1"/>
</dbReference>
<accession>A0A067THM0</accession>
<dbReference type="InterPro" id="IPR016156">
    <property type="entry name" value="FAD/NAD-linked_Rdtase_dimer_sf"/>
</dbReference>
<dbReference type="GO" id="GO:0004148">
    <property type="term" value="F:dihydrolipoyl dehydrogenase (NADH) activity"/>
    <property type="evidence" value="ECO:0007669"/>
    <property type="project" value="TreeGrafter"/>
</dbReference>
<evidence type="ECO:0000259" key="5">
    <source>
        <dbReference type="Pfam" id="PF07992"/>
    </source>
</evidence>
<dbReference type="Gene3D" id="3.30.390.30">
    <property type="match status" value="1"/>
</dbReference>
<feature type="compositionally biased region" description="Basic and acidic residues" evidence="4">
    <location>
        <begin position="47"/>
        <end position="60"/>
    </location>
</feature>
<dbReference type="OrthoDB" id="361797at2759"/>